<dbReference type="EMBL" id="JACIJD010000017">
    <property type="protein sequence ID" value="MBB5695412.1"/>
    <property type="molecule type" value="Genomic_DNA"/>
</dbReference>
<dbReference type="Proteomes" id="UP000580654">
    <property type="component" value="Unassembled WGS sequence"/>
</dbReference>
<name>A0A840YKI4_9PROT</name>
<protein>
    <submittedName>
        <fullName evidence="1">Uncharacterized protein</fullName>
    </submittedName>
</protein>
<accession>A0A840YKI4</accession>
<proteinExistence type="predicted"/>
<reference evidence="1 2" key="1">
    <citation type="submission" date="2020-08" db="EMBL/GenBank/DDBJ databases">
        <title>Genomic Encyclopedia of Type Strains, Phase IV (KMG-IV): sequencing the most valuable type-strain genomes for metagenomic binning, comparative biology and taxonomic classification.</title>
        <authorList>
            <person name="Goeker M."/>
        </authorList>
    </citation>
    <scope>NUCLEOTIDE SEQUENCE [LARGE SCALE GENOMIC DNA]</scope>
    <source>
        <strain evidence="1 2">DSM 25622</strain>
    </source>
</reference>
<sequence>MVDTSDKLLRERGVLMTTKTRREFTEEFKREA</sequence>
<keyword evidence="2" id="KW-1185">Reference proteome</keyword>
<organism evidence="1 2">
    <name type="scientific">Muricoccus pecuniae</name>
    <dbReference type="NCBI Taxonomy" id="693023"/>
    <lineage>
        <taxon>Bacteria</taxon>
        <taxon>Pseudomonadati</taxon>
        <taxon>Pseudomonadota</taxon>
        <taxon>Alphaproteobacteria</taxon>
        <taxon>Acetobacterales</taxon>
        <taxon>Roseomonadaceae</taxon>
        <taxon>Muricoccus</taxon>
    </lineage>
</organism>
<evidence type="ECO:0000313" key="2">
    <source>
        <dbReference type="Proteomes" id="UP000580654"/>
    </source>
</evidence>
<feature type="non-terminal residue" evidence="1">
    <location>
        <position position="32"/>
    </location>
</feature>
<comment type="caution">
    <text evidence="1">The sequence shown here is derived from an EMBL/GenBank/DDBJ whole genome shotgun (WGS) entry which is preliminary data.</text>
</comment>
<evidence type="ECO:0000313" key="1">
    <source>
        <dbReference type="EMBL" id="MBB5695412.1"/>
    </source>
</evidence>
<dbReference type="AlphaFoldDB" id="A0A840YKI4"/>
<gene>
    <name evidence="1" type="ORF">FHS87_003469</name>
</gene>